<evidence type="ECO:0000256" key="4">
    <source>
        <dbReference type="ARBA" id="ARBA00004659"/>
    </source>
</evidence>
<dbReference type="GO" id="GO:0002055">
    <property type="term" value="F:adenine binding"/>
    <property type="evidence" value="ECO:0007669"/>
    <property type="project" value="TreeGrafter"/>
</dbReference>
<dbReference type="GO" id="GO:0006166">
    <property type="term" value="P:purine ribonucleoside salvage"/>
    <property type="evidence" value="ECO:0007669"/>
    <property type="project" value="UniProtKB-UniRule"/>
</dbReference>
<sequence>MNIKDHIGSIPGFPKEGIIFRDVTPILECPEAFEEVTKQLSQFARDVQADVIIGPEARGFFFGIPVANELKLPFVPVRKPGKLPRKTISETYELEYGTDTLCMHADSLKPENRVVIIDDLLATGGTVEAIVKLVEKQQAKVAGIGFVIELDDLKGKSKFEGIPVCSLVHFEGE</sequence>
<evidence type="ECO:0000256" key="6">
    <source>
        <dbReference type="ARBA" id="ARBA00011738"/>
    </source>
</evidence>
<evidence type="ECO:0000256" key="12">
    <source>
        <dbReference type="HAMAP-Rule" id="MF_00004"/>
    </source>
</evidence>
<keyword evidence="15" id="KW-1185">Reference proteome</keyword>
<reference evidence="14 15" key="1">
    <citation type="submission" date="2019-08" db="EMBL/GenBank/DDBJ databases">
        <title>In-depth cultivation of the pig gut microbiome towards novel bacterial diversity and tailored functional studies.</title>
        <authorList>
            <person name="Wylensek D."/>
            <person name="Hitch T.C.A."/>
            <person name="Clavel T."/>
        </authorList>
    </citation>
    <scope>NUCLEOTIDE SEQUENCE [LARGE SCALE GENOMIC DNA]</scope>
    <source>
        <strain evidence="14 15">LKV-178-WT-2G</strain>
    </source>
</reference>
<comment type="function">
    <text evidence="2 12">Catalyzes a salvage reaction resulting in the formation of AMP, that is energically less costly than de novo synthesis.</text>
</comment>
<dbReference type="EMBL" id="VUMM01000006">
    <property type="protein sequence ID" value="MSS01365.1"/>
    <property type="molecule type" value="Genomic_DNA"/>
</dbReference>
<feature type="domain" description="Phosphoribosyltransferase" evidence="13">
    <location>
        <begin position="26"/>
        <end position="148"/>
    </location>
</feature>
<evidence type="ECO:0000256" key="11">
    <source>
        <dbReference type="ARBA" id="ARBA00022726"/>
    </source>
</evidence>
<protein>
    <recommendedName>
        <fullName evidence="7 12">Adenine phosphoribosyltransferase</fullName>
        <shortName evidence="12">APRT</shortName>
        <ecNumber evidence="7 12">2.4.2.7</ecNumber>
    </recommendedName>
</protein>
<dbReference type="RefSeq" id="WP_154459878.1">
    <property type="nucleotide sequence ID" value="NZ_JAQYTQ010000061.1"/>
</dbReference>
<evidence type="ECO:0000256" key="8">
    <source>
        <dbReference type="ARBA" id="ARBA00022490"/>
    </source>
</evidence>
<dbReference type="CDD" id="cd06223">
    <property type="entry name" value="PRTases_typeI"/>
    <property type="match status" value="1"/>
</dbReference>
<dbReference type="UniPathway" id="UPA00588">
    <property type="reaction ID" value="UER00646"/>
</dbReference>
<dbReference type="GO" id="GO:0044209">
    <property type="term" value="P:AMP salvage"/>
    <property type="evidence" value="ECO:0007669"/>
    <property type="project" value="UniProtKB-UniRule"/>
</dbReference>
<dbReference type="NCBIfam" id="NF002636">
    <property type="entry name" value="PRK02304.1-5"/>
    <property type="match status" value="1"/>
</dbReference>
<evidence type="ECO:0000259" key="13">
    <source>
        <dbReference type="Pfam" id="PF00156"/>
    </source>
</evidence>
<dbReference type="GO" id="GO:0005737">
    <property type="term" value="C:cytoplasm"/>
    <property type="evidence" value="ECO:0007669"/>
    <property type="project" value="UniProtKB-SubCell"/>
</dbReference>
<dbReference type="Pfam" id="PF00156">
    <property type="entry name" value="Pribosyltran"/>
    <property type="match status" value="1"/>
</dbReference>
<dbReference type="PANTHER" id="PTHR32315:SF3">
    <property type="entry name" value="ADENINE PHOSPHORIBOSYLTRANSFERASE"/>
    <property type="match status" value="1"/>
</dbReference>
<evidence type="ECO:0000256" key="1">
    <source>
        <dbReference type="ARBA" id="ARBA00000868"/>
    </source>
</evidence>
<gene>
    <name evidence="12" type="primary">apt</name>
    <name evidence="14" type="ORF">FYJ50_04485</name>
</gene>
<dbReference type="FunFam" id="3.40.50.2020:FF:000004">
    <property type="entry name" value="Adenine phosphoribosyltransferase"/>
    <property type="match status" value="1"/>
</dbReference>
<dbReference type="AlphaFoldDB" id="A0A7X2N2Q7"/>
<dbReference type="Gene3D" id="3.40.50.2020">
    <property type="match status" value="1"/>
</dbReference>
<dbReference type="EC" id="2.4.2.7" evidence="7 12"/>
<keyword evidence="11 12" id="KW-0660">Purine salvage</keyword>
<evidence type="ECO:0000256" key="7">
    <source>
        <dbReference type="ARBA" id="ARBA00011893"/>
    </source>
</evidence>
<evidence type="ECO:0000313" key="14">
    <source>
        <dbReference type="EMBL" id="MSS01365.1"/>
    </source>
</evidence>
<dbReference type="GO" id="GO:0003999">
    <property type="term" value="F:adenine phosphoribosyltransferase activity"/>
    <property type="evidence" value="ECO:0007669"/>
    <property type="project" value="UniProtKB-UniRule"/>
</dbReference>
<comment type="caution">
    <text evidence="14">The sequence shown here is derived from an EMBL/GenBank/DDBJ whole genome shotgun (WGS) entry which is preliminary data.</text>
</comment>
<dbReference type="InterPro" id="IPR029057">
    <property type="entry name" value="PRTase-like"/>
</dbReference>
<keyword evidence="9 12" id="KW-0328">Glycosyltransferase</keyword>
<comment type="subcellular location">
    <subcellularLocation>
        <location evidence="3 12">Cytoplasm</location>
    </subcellularLocation>
</comment>
<keyword evidence="8 12" id="KW-0963">Cytoplasm</keyword>
<comment type="subunit">
    <text evidence="6 12">Homodimer.</text>
</comment>
<dbReference type="InterPro" id="IPR000836">
    <property type="entry name" value="PRTase_dom"/>
</dbReference>
<dbReference type="SUPFAM" id="SSF53271">
    <property type="entry name" value="PRTase-like"/>
    <property type="match status" value="1"/>
</dbReference>
<comment type="pathway">
    <text evidence="4 12">Purine metabolism; AMP biosynthesis via salvage pathway; AMP from adenine: step 1/1.</text>
</comment>
<accession>A0A7X2N2Q7</accession>
<evidence type="ECO:0000313" key="15">
    <source>
        <dbReference type="Proteomes" id="UP000470082"/>
    </source>
</evidence>
<dbReference type="PANTHER" id="PTHR32315">
    <property type="entry name" value="ADENINE PHOSPHORIBOSYLTRANSFERASE"/>
    <property type="match status" value="1"/>
</dbReference>
<dbReference type="InterPro" id="IPR005764">
    <property type="entry name" value="Ade_phspho_trans"/>
</dbReference>
<dbReference type="NCBIfam" id="TIGR01090">
    <property type="entry name" value="apt"/>
    <property type="match status" value="1"/>
</dbReference>
<proteinExistence type="inferred from homology"/>
<comment type="catalytic activity">
    <reaction evidence="1 12">
        <text>AMP + diphosphate = 5-phospho-alpha-D-ribose 1-diphosphate + adenine</text>
        <dbReference type="Rhea" id="RHEA:16609"/>
        <dbReference type="ChEBI" id="CHEBI:16708"/>
        <dbReference type="ChEBI" id="CHEBI:33019"/>
        <dbReference type="ChEBI" id="CHEBI:58017"/>
        <dbReference type="ChEBI" id="CHEBI:456215"/>
        <dbReference type="EC" id="2.4.2.7"/>
    </reaction>
</comment>
<dbReference type="GO" id="GO:0016208">
    <property type="term" value="F:AMP binding"/>
    <property type="evidence" value="ECO:0007669"/>
    <property type="project" value="TreeGrafter"/>
</dbReference>
<organism evidence="14 15">
    <name type="scientific">Floccifex porci</name>
    <dbReference type="NCBI Taxonomy" id="2606629"/>
    <lineage>
        <taxon>Bacteria</taxon>
        <taxon>Bacillati</taxon>
        <taxon>Bacillota</taxon>
        <taxon>Erysipelotrichia</taxon>
        <taxon>Erysipelotrichales</taxon>
        <taxon>Erysipelotrichaceae</taxon>
        <taxon>Floccifex</taxon>
    </lineage>
</organism>
<evidence type="ECO:0000256" key="3">
    <source>
        <dbReference type="ARBA" id="ARBA00004496"/>
    </source>
</evidence>
<dbReference type="NCBIfam" id="NF002633">
    <property type="entry name" value="PRK02304.1-2"/>
    <property type="match status" value="1"/>
</dbReference>
<comment type="similarity">
    <text evidence="5 12">Belongs to the purine/pyrimidine phosphoribosyltransferase family.</text>
</comment>
<dbReference type="Proteomes" id="UP000470082">
    <property type="component" value="Unassembled WGS sequence"/>
</dbReference>
<evidence type="ECO:0000256" key="5">
    <source>
        <dbReference type="ARBA" id="ARBA00008391"/>
    </source>
</evidence>
<evidence type="ECO:0000256" key="10">
    <source>
        <dbReference type="ARBA" id="ARBA00022679"/>
    </source>
</evidence>
<dbReference type="NCBIfam" id="NF002634">
    <property type="entry name" value="PRK02304.1-3"/>
    <property type="match status" value="1"/>
</dbReference>
<dbReference type="InterPro" id="IPR050054">
    <property type="entry name" value="UPRTase/APRTase"/>
</dbReference>
<evidence type="ECO:0000256" key="9">
    <source>
        <dbReference type="ARBA" id="ARBA00022676"/>
    </source>
</evidence>
<keyword evidence="10 12" id="KW-0808">Transferase</keyword>
<dbReference type="GO" id="GO:0006168">
    <property type="term" value="P:adenine salvage"/>
    <property type="evidence" value="ECO:0007669"/>
    <property type="project" value="InterPro"/>
</dbReference>
<evidence type="ECO:0000256" key="2">
    <source>
        <dbReference type="ARBA" id="ARBA00003968"/>
    </source>
</evidence>
<name>A0A7X2N2Q7_9FIRM</name>
<dbReference type="HAMAP" id="MF_00004">
    <property type="entry name" value="Aden_phosphoribosyltr"/>
    <property type="match status" value="1"/>
</dbReference>